<evidence type="ECO:0000313" key="2">
    <source>
        <dbReference type="Proteomes" id="UP000076722"/>
    </source>
</evidence>
<protein>
    <submittedName>
        <fullName evidence="1">Uncharacterized protein</fullName>
    </submittedName>
</protein>
<dbReference type="EMBL" id="KV419510">
    <property type="protein sequence ID" value="KZS86404.1"/>
    <property type="molecule type" value="Genomic_DNA"/>
</dbReference>
<dbReference type="AlphaFoldDB" id="A0A164M6C8"/>
<accession>A0A164M6C8</accession>
<dbReference type="Proteomes" id="UP000076722">
    <property type="component" value="Unassembled WGS sequence"/>
</dbReference>
<sequence length="74" mass="8243">MSVLNSSPLFAPFVIVIAITYFASAHSLALDVTFRSRECRTIPVYQDNADLEKGSSMWFGLPTNTYSPYSSTCR</sequence>
<name>A0A164M6C8_9AGAM</name>
<evidence type="ECO:0000313" key="1">
    <source>
        <dbReference type="EMBL" id="KZS86404.1"/>
    </source>
</evidence>
<keyword evidence="2" id="KW-1185">Reference proteome</keyword>
<proteinExistence type="predicted"/>
<organism evidence="1 2">
    <name type="scientific">Sistotremastrum niveocremeum HHB9708</name>
    <dbReference type="NCBI Taxonomy" id="1314777"/>
    <lineage>
        <taxon>Eukaryota</taxon>
        <taxon>Fungi</taxon>
        <taxon>Dikarya</taxon>
        <taxon>Basidiomycota</taxon>
        <taxon>Agaricomycotina</taxon>
        <taxon>Agaricomycetes</taxon>
        <taxon>Sistotremastrales</taxon>
        <taxon>Sistotremastraceae</taxon>
        <taxon>Sertulicium</taxon>
        <taxon>Sertulicium niveocremeum</taxon>
    </lineage>
</organism>
<gene>
    <name evidence="1" type="ORF">SISNIDRAFT_491985</name>
</gene>
<reference evidence="1 2" key="1">
    <citation type="journal article" date="2016" name="Mol. Biol. Evol.">
        <title>Comparative Genomics of Early-Diverging Mushroom-Forming Fungi Provides Insights into the Origins of Lignocellulose Decay Capabilities.</title>
        <authorList>
            <person name="Nagy L.G."/>
            <person name="Riley R."/>
            <person name="Tritt A."/>
            <person name="Adam C."/>
            <person name="Daum C."/>
            <person name="Floudas D."/>
            <person name="Sun H."/>
            <person name="Yadav J.S."/>
            <person name="Pangilinan J."/>
            <person name="Larsson K.H."/>
            <person name="Matsuura K."/>
            <person name="Barry K."/>
            <person name="Labutti K."/>
            <person name="Kuo R."/>
            <person name="Ohm R.A."/>
            <person name="Bhattacharya S.S."/>
            <person name="Shirouzu T."/>
            <person name="Yoshinaga Y."/>
            <person name="Martin F.M."/>
            <person name="Grigoriev I.V."/>
            <person name="Hibbett D.S."/>
        </authorList>
    </citation>
    <scope>NUCLEOTIDE SEQUENCE [LARGE SCALE GENOMIC DNA]</scope>
    <source>
        <strain evidence="1 2">HHB9708</strain>
    </source>
</reference>